<dbReference type="InterPro" id="IPR011447">
    <property type="entry name" value="DUF1552"/>
</dbReference>
<proteinExistence type="predicted"/>
<dbReference type="eggNOG" id="COG2960">
    <property type="taxonomic scope" value="Bacteria"/>
</dbReference>
<dbReference type="STRING" id="313628.LNTAR_09961"/>
<evidence type="ECO:0000313" key="1">
    <source>
        <dbReference type="EMBL" id="EDM25055.1"/>
    </source>
</evidence>
<dbReference type="Pfam" id="PF07586">
    <property type="entry name" value="HXXSHH"/>
    <property type="match status" value="1"/>
</dbReference>
<gene>
    <name evidence="1" type="ORF">LNTAR_09961</name>
</gene>
<evidence type="ECO:0000313" key="2">
    <source>
        <dbReference type="Proteomes" id="UP000004947"/>
    </source>
</evidence>
<dbReference type="RefSeq" id="WP_007281100.1">
    <property type="nucleotide sequence ID" value="NZ_ABCK01000037.1"/>
</dbReference>
<organism evidence="1 2">
    <name type="scientific">Lentisphaera araneosa HTCC2155</name>
    <dbReference type="NCBI Taxonomy" id="313628"/>
    <lineage>
        <taxon>Bacteria</taxon>
        <taxon>Pseudomonadati</taxon>
        <taxon>Lentisphaerota</taxon>
        <taxon>Lentisphaeria</taxon>
        <taxon>Lentisphaerales</taxon>
        <taxon>Lentisphaeraceae</taxon>
        <taxon>Lentisphaera</taxon>
    </lineage>
</organism>
<name>A6DTF1_9BACT</name>
<dbReference type="AlphaFoldDB" id="A6DTF1"/>
<keyword evidence="2" id="KW-1185">Reference proteome</keyword>
<comment type="caution">
    <text evidence="1">The sequence shown here is derived from an EMBL/GenBank/DDBJ whole genome shotgun (WGS) entry which is preliminary data.</text>
</comment>
<accession>A6DTF1</accession>
<dbReference type="Proteomes" id="UP000004947">
    <property type="component" value="Unassembled WGS sequence"/>
</dbReference>
<reference evidence="1 2" key="1">
    <citation type="journal article" date="2010" name="J. Bacteriol.">
        <title>Genome sequence of Lentisphaera araneosa HTCC2155T, the type species of the order Lentisphaerales in the phylum Lentisphaerae.</title>
        <authorList>
            <person name="Thrash J.C."/>
            <person name="Cho J.C."/>
            <person name="Vergin K.L."/>
            <person name="Morris R.M."/>
            <person name="Giovannoni S.J."/>
        </authorList>
    </citation>
    <scope>NUCLEOTIDE SEQUENCE [LARGE SCALE GENOMIC DNA]</scope>
    <source>
        <strain evidence="1 2">HTCC2155</strain>
    </source>
</reference>
<dbReference type="EMBL" id="ABCK01000037">
    <property type="protein sequence ID" value="EDM25055.1"/>
    <property type="molecule type" value="Genomic_DNA"/>
</dbReference>
<sequence>MSVLKSNLSRRSFILSSTACLALPSLEAVTKGKVDSSKKMLFIGQGYGFTNKDFYPEQEGSFAENGLTPSMMPLTPHINDICMVGKLNNIGWNGTHAGSDGFLRAGGSVSCDVLAGTYLSRNARYSNLVVNSGLYQDGHGRYGLSWAFTGDPIPGIKKSSDLYHKLFGGNESKAQVMQRIKEKRSVLDAIKINTHSFSKQIAKSDKDKLEEYFTAIRQIEQEIAKEIQWIDIAKPKAPFEYSSNLFEEDSNKNGKMDGIKDIKIVYDMIALAFQTGQTNVASFTLPNQAVLNSLEIDNHIHQISHYNASQELTAKSIQRDKVNMDLLSYALTKFKEIKDSNDRSLFDNSLIVYGTNLSTGHSVRHFPYIMAGGAFRRMKRGHYCLPENKITPLSNVWLSTLRGMGIDVKKFGNSTGTESCFLA</sequence>
<evidence type="ECO:0008006" key="3">
    <source>
        <dbReference type="Google" id="ProtNLM"/>
    </source>
</evidence>
<protein>
    <recommendedName>
        <fullName evidence="3">Tat (Twin-arginine translocation) pathway signal sequence domain protein</fullName>
    </recommendedName>
</protein>